<dbReference type="EMBL" id="WBZJ01000001">
    <property type="protein sequence ID" value="KAB3523343.1"/>
    <property type="molecule type" value="Genomic_DNA"/>
</dbReference>
<evidence type="ECO:0000256" key="4">
    <source>
        <dbReference type="SAM" id="Phobius"/>
    </source>
</evidence>
<keyword evidence="1" id="KW-0808">Transferase</keyword>
<keyword evidence="7" id="KW-1185">Reference proteome</keyword>
<evidence type="ECO:0000259" key="5">
    <source>
        <dbReference type="PROSITE" id="PS50109"/>
    </source>
</evidence>
<feature type="transmembrane region" description="Helical" evidence="4">
    <location>
        <begin position="64"/>
        <end position="86"/>
    </location>
</feature>
<evidence type="ECO:0000313" key="6">
    <source>
        <dbReference type="EMBL" id="KAB3523343.1"/>
    </source>
</evidence>
<dbReference type="Gene3D" id="3.30.565.10">
    <property type="entry name" value="Histidine kinase-like ATPase, C-terminal domain"/>
    <property type="match status" value="1"/>
</dbReference>
<evidence type="ECO:0000256" key="1">
    <source>
        <dbReference type="ARBA" id="ARBA00022679"/>
    </source>
</evidence>
<evidence type="ECO:0000256" key="2">
    <source>
        <dbReference type="ARBA" id="ARBA00022777"/>
    </source>
</evidence>
<feature type="domain" description="Histidine kinase" evidence="5">
    <location>
        <begin position="257"/>
        <end position="346"/>
    </location>
</feature>
<dbReference type="GO" id="GO:0016301">
    <property type="term" value="F:kinase activity"/>
    <property type="evidence" value="ECO:0007669"/>
    <property type="project" value="UniProtKB-KW"/>
</dbReference>
<proteinExistence type="predicted"/>
<dbReference type="InterPro" id="IPR003594">
    <property type="entry name" value="HATPase_dom"/>
</dbReference>
<evidence type="ECO:0000256" key="3">
    <source>
        <dbReference type="ARBA" id="ARBA00023012"/>
    </source>
</evidence>
<comment type="caution">
    <text evidence="6">The sequence shown here is derived from an EMBL/GenBank/DDBJ whole genome shotgun (WGS) entry which is preliminary data.</text>
</comment>
<keyword evidence="4" id="KW-0812">Transmembrane</keyword>
<dbReference type="Pfam" id="PF07730">
    <property type="entry name" value="HisKA_3"/>
    <property type="match status" value="1"/>
</dbReference>
<feature type="transmembrane region" description="Helical" evidence="4">
    <location>
        <begin position="93"/>
        <end position="111"/>
    </location>
</feature>
<dbReference type="PANTHER" id="PTHR24421">
    <property type="entry name" value="NITRATE/NITRITE SENSOR PROTEIN NARX-RELATED"/>
    <property type="match status" value="1"/>
</dbReference>
<accession>A0ABQ6VGA0</accession>
<name>A0ABQ6VGA0_9CORY</name>
<dbReference type="InterPro" id="IPR005467">
    <property type="entry name" value="His_kinase_dom"/>
</dbReference>
<dbReference type="InterPro" id="IPR050482">
    <property type="entry name" value="Sensor_HK_TwoCompSys"/>
</dbReference>
<reference evidence="6 7" key="1">
    <citation type="submission" date="2019-10" db="EMBL/GenBank/DDBJ databases">
        <title>Corynebacterium sp novel species isolated from the respiratory tract of Marmot.</title>
        <authorList>
            <person name="Zhang G."/>
        </authorList>
    </citation>
    <scope>NUCLEOTIDE SEQUENCE [LARGE SCALE GENOMIC DNA]</scope>
    <source>
        <strain evidence="6 7">336</strain>
    </source>
</reference>
<dbReference type="CDD" id="cd16917">
    <property type="entry name" value="HATPase_UhpB-NarQ-NarX-like"/>
    <property type="match status" value="1"/>
</dbReference>
<dbReference type="SUPFAM" id="SSF55874">
    <property type="entry name" value="ATPase domain of HSP90 chaperone/DNA topoisomerase II/histidine kinase"/>
    <property type="match status" value="1"/>
</dbReference>
<feature type="transmembrane region" description="Helical" evidence="4">
    <location>
        <begin position="117"/>
        <end position="140"/>
    </location>
</feature>
<dbReference type="Gene3D" id="1.20.5.1930">
    <property type="match status" value="1"/>
</dbReference>
<dbReference type="InterPro" id="IPR011712">
    <property type="entry name" value="Sig_transdc_His_kin_sub3_dim/P"/>
</dbReference>
<dbReference type="Proteomes" id="UP000436181">
    <property type="component" value="Unassembled WGS sequence"/>
</dbReference>
<dbReference type="PIRSF" id="PIRSF037434">
    <property type="entry name" value="STHK_ChrS"/>
    <property type="match status" value="1"/>
</dbReference>
<keyword evidence="4" id="KW-1133">Transmembrane helix</keyword>
<sequence length="346" mass="37156">MVKKLDQAWVFLGHGLHVLVAALWVVAVLNDGLSAAAVVFAVLYATGMFMSPRWVWLLAVSAAWAWWLYAAPSAAFVAFALFFLVVRFLPIRWAIPCVFAVAAVAVVSLGVEKGWTLGGVIGPVTGSLVALGLGIGFRMLRRETATAERARLAGEIHDTVAQGLVSIQMLLHSVEQKIDRQWGEVPEDLRRDLQLARQTAQANLEDTRRIIAELQPAQLEGADLPTAVRSVVASTPMGERMRCTIDGDARPLAARIEVEIVRITQSLVSNVVKHSHADAAAVTLTYQPDAVRVDVVDNGCGFQPDDARLSPVGLGAVKRKVTTMGGTMDIESEPGHGCGVSIEVPA</sequence>
<protein>
    <submittedName>
        <fullName evidence="6">Sensor histidine kinase</fullName>
    </submittedName>
</protein>
<dbReference type="PROSITE" id="PS50109">
    <property type="entry name" value="HIS_KIN"/>
    <property type="match status" value="1"/>
</dbReference>
<gene>
    <name evidence="6" type="ORF">F8377_04200</name>
</gene>
<evidence type="ECO:0000313" key="7">
    <source>
        <dbReference type="Proteomes" id="UP000436181"/>
    </source>
</evidence>
<dbReference type="InterPro" id="IPR017205">
    <property type="entry name" value="Sig_transdc_His_kinase_ChrS"/>
</dbReference>
<keyword evidence="3" id="KW-0902">Two-component regulatory system</keyword>
<organism evidence="6 7">
    <name type="scientific">Corynebacterium zhongnanshanii</name>
    <dbReference type="NCBI Taxonomy" id="2768834"/>
    <lineage>
        <taxon>Bacteria</taxon>
        <taxon>Bacillati</taxon>
        <taxon>Actinomycetota</taxon>
        <taxon>Actinomycetes</taxon>
        <taxon>Mycobacteriales</taxon>
        <taxon>Corynebacteriaceae</taxon>
        <taxon>Corynebacterium</taxon>
    </lineage>
</organism>
<dbReference type="Pfam" id="PF02518">
    <property type="entry name" value="HATPase_c"/>
    <property type="match status" value="1"/>
</dbReference>
<dbReference type="PANTHER" id="PTHR24421:SF62">
    <property type="entry name" value="SENSORY TRANSDUCTION HISTIDINE KINASE"/>
    <property type="match status" value="1"/>
</dbReference>
<dbReference type="InterPro" id="IPR036890">
    <property type="entry name" value="HATPase_C_sf"/>
</dbReference>
<keyword evidence="2 6" id="KW-0418">Kinase</keyword>
<dbReference type="RefSeq" id="WP_151844074.1">
    <property type="nucleotide sequence ID" value="NZ_WBZJ01000001.1"/>
</dbReference>
<keyword evidence="4" id="KW-0472">Membrane</keyword>